<dbReference type="Gene3D" id="1.20.5.170">
    <property type="match status" value="1"/>
</dbReference>
<evidence type="ECO:0000256" key="8">
    <source>
        <dbReference type="ARBA" id="ARBA00022927"/>
    </source>
</evidence>
<dbReference type="SUPFAM" id="SSF54523">
    <property type="entry name" value="Pili subunits"/>
    <property type="match status" value="1"/>
</dbReference>
<evidence type="ECO:0000256" key="2">
    <source>
        <dbReference type="ARBA" id="ARBA00004442"/>
    </source>
</evidence>
<evidence type="ECO:0000259" key="12">
    <source>
        <dbReference type="Pfam" id="PF03895"/>
    </source>
</evidence>
<dbReference type="OrthoDB" id="1632231at2"/>
<comment type="similarity">
    <text evidence="3">Belongs to the autotransporter-2 (AT-2) (TC 1.B.40) family.</text>
</comment>
<evidence type="ECO:0000256" key="3">
    <source>
        <dbReference type="ARBA" id="ARBA00005848"/>
    </source>
</evidence>
<organism evidence="14 15">
    <name type="scientific">Dialister micraerophilus UPII 345-E</name>
    <dbReference type="NCBI Taxonomy" id="910314"/>
    <lineage>
        <taxon>Bacteria</taxon>
        <taxon>Bacillati</taxon>
        <taxon>Bacillota</taxon>
        <taxon>Negativicutes</taxon>
        <taxon>Veillonellales</taxon>
        <taxon>Veillonellaceae</taxon>
        <taxon>Dialister</taxon>
    </lineage>
</organism>
<dbReference type="Gene3D" id="2.20.70.140">
    <property type="match status" value="1"/>
</dbReference>
<accession>E4L966</accession>
<protein>
    <submittedName>
        <fullName evidence="14">YadA-like domain protein</fullName>
    </submittedName>
</protein>
<dbReference type="InterPro" id="IPR008635">
    <property type="entry name" value="Coiled_stalk_dom"/>
</dbReference>
<keyword evidence="11" id="KW-0175">Coiled coil</keyword>
<keyword evidence="5" id="KW-1134">Transmembrane beta strand</keyword>
<evidence type="ECO:0000313" key="14">
    <source>
        <dbReference type="EMBL" id="EFR42688.1"/>
    </source>
</evidence>
<proteinExistence type="inferred from homology"/>
<dbReference type="Proteomes" id="UP000004594">
    <property type="component" value="Unassembled WGS sequence"/>
</dbReference>
<keyword evidence="8" id="KW-0653">Protein transport</keyword>
<evidence type="ECO:0000256" key="4">
    <source>
        <dbReference type="ARBA" id="ARBA00022448"/>
    </source>
</evidence>
<dbReference type="InterPro" id="IPR045584">
    <property type="entry name" value="Pilin-like"/>
</dbReference>
<feature type="domain" description="Trimeric autotransporter adhesin YadA-like stalk" evidence="13">
    <location>
        <begin position="151"/>
        <end position="190"/>
    </location>
</feature>
<evidence type="ECO:0000256" key="1">
    <source>
        <dbReference type="ARBA" id="ARBA00004241"/>
    </source>
</evidence>
<comment type="caution">
    <text evidence="14">The sequence shown here is derived from an EMBL/GenBank/DDBJ whole genome shotgun (WGS) entry which is preliminary data.</text>
</comment>
<keyword evidence="9" id="KW-0472">Membrane</keyword>
<dbReference type="eggNOG" id="COG5295">
    <property type="taxonomic scope" value="Bacteria"/>
</dbReference>
<evidence type="ECO:0000256" key="5">
    <source>
        <dbReference type="ARBA" id="ARBA00022452"/>
    </source>
</evidence>
<evidence type="ECO:0000256" key="11">
    <source>
        <dbReference type="SAM" id="Coils"/>
    </source>
</evidence>
<dbReference type="Pfam" id="PF03895">
    <property type="entry name" value="YadA_anchor"/>
    <property type="match status" value="1"/>
</dbReference>
<evidence type="ECO:0000256" key="10">
    <source>
        <dbReference type="ARBA" id="ARBA00023237"/>
    </source>
</evidence>
<comment type="subcellular location">
    <subcellularLocation>
        <location evidence="2">Cell outer membrane</location>
    </subcellularLocation>
    <subcellularLocation>
        <location evidence="1">Cell surface</location>
    </subcellularLocation>
</comment>
<dbReference type="InterPro" id="IPR005594">
    <property type="entry name" value="YadA_C"/>
</dbReference>
<evidence type="ECO:0000259" key="13">
    <source>
        <dbReference type="Pfam" id="PF05662"/>
    </source>
</evidence>
<dbReference type="AlphaFoldDB" id="E4L966"/>
<evidence type="ECO:0000256" key="6">
    <source>
        <dbReference type="ARBA" id="ARBA00022692"/>
    </source>
</evidence>
<sequence length="352" mass="37399">MTSWTVKAGAEDADGQKIDNTNNEVTFNATGAGLTVERKDSTITYGIDGSKIDLSNNASVKKLKTVVKAGDGEKNISVVKDSNKEEYTLTLAKDLKGLDSVSATTVNAGTVKASDKITVGEGDTVTIDKDGLTIKGGPSVTAAGIDAGKNKITGVAAGAVSEKSTEAVNGGQLFGVEQKVNINNQNIAILGGKVGELGNRVNRVGAGVAALAALHPLDFDPYNRSQIMAGVSTYKGQQAIALGLAYYSNENTLLHAGLSYAGESDLMANVGISYRFGSSYDRKFLEERNKLMPQYKGGVISSVYVMQDEMTKLQKENEILKEKNAKAEAENKEMKSELEILKKQVSKLMEKI</sequence>
<keyword evidence="6" id="KW-0812">Transmembrane</keyword>
<keyword evidence="7" id="KW-0732">Signal</keyword>
<evidence type="ECO:0000256" key="9">
    <source>
        <dbReference type="ARBA" id="ARBA00023136"/>
    </source>
</evidence>
<reference evidence="14 15" key="1">
    <citation type="submission" date="2010-11" db="EMBL/GenBank/DDBJ databases">
        <authorList>
            <person name="Durkin A.S."/>
            <person name="Madupu R."/>
            <person name="Torralba M."/>
            <person name="Gillis M."/>
            <person name="Methe B."/>
            <person name="Sutton G."/>
            <person name="Nelson K.E."/>
        </authorList>
    </citation>
    <scope>NUCLEOTIDE SEQUENCE [LARGE SCALE GENOMIC DNA]</scope>
    <source>
        <strain evidence="14 15">UPII 345-E</strain>
    </source>
</reference>
<dbReference type="EMBL" id="AENT01000021">
    <property type="protein sequence ID" value="EFR42688.1"/>
    <property type="molecule type" value="Genomic_DNA"/>
</dbReference>
<dbReference type="SUPFAM" id="SSF101967">
    <property type="entry name" value="Adhesin YadA, collagen-binding domain"/>
    <property type="match status" value="1"/>
</dbReference>
<dbReference type="Gene3D" id="3.30.1300.30">
    <property type="entry name" value="GSPII I/J protein-like"/>
    <property type="match status" value="1"/>
</dbReference>
<dbReference type="InterPro" id="IPR011049">
    <property type="entry name" value="Serralysin-like_metalloprot_C"/>
</dbReference>
<name>E4L966_9FIRM</name>
<keyword evidence="4" id="KW-0813">Transport</keyword>
<dbReference type="GO" id="GO:0015031">
    <property type="term" value="P:protein transport"/>
    <property type="evidence" value="ECO:0007669"/>
    <property type="project" value="UniProtKB-KW"/>
</dbReference>
<dbReference type="Pfam" id="PF05662">
    <property type="entry name" value="YadA_stalk"/>
    <property type="match status" value="1"/>
</dbReference>
<dbReference type="GO" id="GO:0009986">
    <property type="term" value="C:cell surface"/>
    <property type="evidence" value="ECO:0007669"/>
    <property type="project" value="UniProtKB-SubCell"/>
</dbReference>
<evidence type="ECO:0000313" key="15">
    <source>
        <dbReference type="Proteomes" id="UP000004594"/>
    </source>
</evidence>
<feature type="domain" description="Trimeric autotransporter adhesin YadA-like C-terminal membrane anchor" evidence="12">
    <location>
        <begin position="222"/>
        <end position="276"/>
    </location>
</feature>
<dbReference type="GO" id="GO:0009279">
    <property type="term" value="C:cell outer membrane"/>
    <property type="evidence" value="ECO:0007669"/>
    <property type="project" value="UniProtKB-SubCell"/>
</dbReference>
<gene>
    <name evidence="14" type="ORF">HMPREF9220_0676</name>
</gene>
<keyword evidence="10" id="KW-0998">Cell outer membrane</keyword>
<evidence type="ECO:0000256" key="7">
    <source>
        <dbReference type="ARBA" id="ARBA00022729"/>
    </source>
</evidence>
<feature type="coiled-coil region" evidence="11">
    <location>
        <begin position="303"/>
        <end position="351"/>
    </location>
</feature>